<accession>A0A9Q0S204</accession>
<organism evidence="1 2">
    <name type="scientific">Pseudolycoriella hygida</name>
    <dbReference type="NCBI Taxonomy" id="35572"/>
    <lineage>
        <taxon>Eukaryota</taxon>
        <taxon>Metazoa</taxon>
        <taxon>Ecdysozoa</taxon>
        <taxon>Arthropoda</taxon>
        <taxon>Hexapoda</taxon>
        <taxon>Insecta</taxon>
        <taxon>Pterygota</taxon>
        <taxon>Neoptera</taxon>
        <taxon>Endopterygota</taxon>
        <taxon>Diptera</taxon>
        <taxon>Nematocera</taxon>
        <taxon>Sciaroidea</taxon>
        <taxon>Sciaridae</taxon>
        <taxon>Pseudolycoriella</taxon>
    </lineage>
</organism>
<dbReference type="EMBL" id="WJQU01000002">
    <property type="protein sequence ID" value="KAJ6640530.1"/>
    <property type="molecule type" value="Genomic_DNA"/>
</dbReference>
<evidence type="ECO:0000313" key="2">
    <source>
        <dbReference type="Proteomes" id="UP001151699"/>
    </source>
</evidence>
<protein>
    <submittedName>
        <fullName evidence="1">Uncharacterized protein</fullName>
    </submittedName>
</protein>
<gene>
    <name evidence="1" type="ORF">Bhyg_05459</name>
</gene>
<name>A0A9Q0S204_9DIPT</name>
<comment type="caution">
    <text evidence="1">The sequence shown here is derived from an EMBL/GenBank/DDBJ whole genome shotgun (WGS) entry which is preliminary data.</text>
</comment>
<proteinExistence type="predicted"/>
<keyword evidence="2" id="KW-1185">Reference proteome</keyword>
<evidence type="ECO:0000313" key="1">
    <source>
        <dbReference type="EMBL" id="KAJ6640530.1"/>
    </source>
</evidence>
<dbReference type="Proteomes" id="UP001151699">
    <property type="component" value="Chromosome B"/>
</dbReference>
<reference evidence="1" key="1">
    <citation type="submission" date="2022-07" db="EMBL/GenBank/DDBJ databases">
        <authorList>
            <person name="Trinca V."/>
            <person name="Uliana J.V.C."/>
            <person name="Torres T.T."/>
            <person name="Ward R.J."/>
            <person name="Monesi N."/>
        </authorList>
    </citation>
    <scope>NUCLEOTIDE SEQUENCE</scope>
    <source>
        <strain evidence="1">HSMRA1968</strain>
        <tissue evidence="1">Whole embryos</tissue>
    </source>
</reference>
<sequence length="191" mass="21751">MRMVASTWLNDVQRSSGVMSMLKWFDQFDVLRIEWTPCALRIVKKSCGTPSLLSNEKFIEDDDLQGITTLQSKWVSPPNAEMLKFLVTISKSKDFYAKIVDSLKEDFSNYVQGIEGMRLPRSVSNNLEVDDLEERSQNILSTTVEPNLLSVDNYKTGPVLHNESSVITRHSFNANDDVSKTEDPMNHLFLV</sequence>
<dbReference type="AlphaFoldDB" id="A0A9Q0S204"/>